<proteinExistence type="predicted"/>
<feature type="transmembrane region" description="Helical" evidence="1">
    <location>
        <begin position="70"/>
        <end position="90"/>
    </location>
</feature>
<evidence type="ECO:0000313" key="2">
    <source>
        <dbReference type="EMBL" id="VDK50370.1"/>
    </source>
</evidence>
<protein>
    <submittedName>
        <fullName evidence="4">MENTAL domain-containing protein</fullName>
    </submittedName>
</protein>
<evidence type="ECO:0000313" key="3">
    <source>
        <dbReference type="Proteomes" id="UP000267096"/>
    </source>
</evidence>
<reference evidence="2 3" key="2">
    <citation type="submission" date="2018-11" db="EMBL/GenBank/DDBJ databases">
        <authorList>
            <consortium name="Pathogen Informatics"/>
        </authorList>
    </citation>
    <scope>NUCLEOTIDE SEQUENCE [LARGE SCALE GENOMIC DNA]</scope>
</reference>
<dbReference type="AlphaFoldDB" id="A0A0M3K0D7"/>
<reference evidence="4" key="1">
    <citation type="submission" date="2017-02" db="UniProtKB">
        <authorList>
            <consortium name="WormBaseParasite"/>
        </authorList>
    </citation>
    <scope>IDENTIFICATION</scope>
</reference>
<keyword evidence="1" id="KW-0812">Transmembrane</keyword>
<keyword evidence="3" id="KW-1185">Reference proteome</keyword>
<feature type="transmembrane region" description="Helical" evidence="1">
    <location>
        <begin position="187"/>
        <end position="208"/>
    </location>
</feature>
<keyword evidence="1" id="KW-0472">Membrane</keyword>
<dbReference type="Proteomes" id="UP000267096">
    <property type="component" value="Unassembled WGS sequence"/>
</dbReference>
<accession>A0A0M3K0D7</accession>
<keyword evidence="1" id="KW-1133">Transmembrane helix</keyword>
<organism evidence="4">
    <name type="scientific">Anisakis simplex</name>
    <name type="common">Herring worm</name>
    <dbReference type="NCBI Taxonomy" id="6269"/>
    <lineage>
        <taxon>Eukaryota</taxon>
        <taxon>Metazoa</taxon>
        <taxon>Ecdysozoa</taxon>
        <taxon>Nematoda</taxon>
        <taxon>Chromadorea</taxon>
        <taxon>Rhabditida</taxon>
        <taxon>Spirurina</taxon>
        <taxon>Ascaridomorpha</taxon>
        <taxon>Ascaridoidea</taxon>
        <taxon>Anisakidae</taxon>
        <taxon>Anisakis</taxon>
        <taxon>Anisakis simplex complex</taxon>
    </lineage>
</organism>
<dbReference type="EMBL" id="UYRR01031471">
    <property type="protein sequence ID" value="VDK50370.1"/>
    <property type="molecule type" value="Genomic_DNA"/>
</dbReference>
<dbReference type="OrthoDB" id="5818301at2759"/>
<name>A0A0M3K0D7_ANISI</name>
<dbReference type="WBParaSite" id="ASIM_0001427001-mRNA-1">
    <property type="protein sequence ID" value="ASIM_0001427001-mRNA-1"/>
    <property type="gene ID" value="ASIM_0001427001"/>
</dbReference>
<evidence type="ECO:0000313" key="4">
    <source>
        <dbReference type="WBParaSite" id="ASIM_0001427001-mRNA-1"/>
    </source>
</evidence>
<gene>
    <name evidence="2" type="ORF">ASIM_LOCUS13698</name>
</gene>
<evidence type="ECO:0000256" key="1">
    <source>
        <dbReference type="SAM" id="Phobius"/>
    </source>
</evidence>
<feature type="transmembrane region" description="Helical" evidence="1">
    <location>
        <begin position="154"/>
        <end position="175"/>
    </location>
</feature>
<sequence length="290" mass="32567">MLVAVLPDINSKMCGSGSLTNNSTSSTQLSQDSQAANTLETLENGSVYQLKSVICRNFDKLKFVACELNVLWLVWSVLQIFTVNLTFYGMKNIKWKLFIPHMMFRSVRKQNSLHVSAQSFVKIPQMKQIHALSRCKIIVCVLVACQCSYLKAKLLLLCLLLLLSLVIIFLIASFIYLRYKETHSTGIYFIVIASMTSFFILFWIYIMVCQLRCCQFVKRSAETGFSVSTTRPLGPPTISLSDARPAAIQANAPTVPAVRQLPPLRHTYHRRAPPAYGDAVAYGHFPVKTG</sequence>